<protein>
    <submittedName>
        <fullName evidence="2">DUF3016 domain-containing protein</fullName>
    </submittedName>
</protein>
<dbReference type="InterPro" id="IPR021557">
    <property type="entry name" value="DUF3016"/>
</dbReference>
<evidence type="ECO:0000313" key="2">
    <source>
        <dbReference type="EMBL" id="MBK1876822.1"/>
    </source>
</evidence>
<dbReference type="AlphaFoldDB" id="A0A934RYT5"/>
<keyword evidence="3" id="KW-1185">Reference proteome</keyword>
<dbReference type="Pfam" id="PF11454">
    <property type="entry name" value="DUF3016"/>
    <property type="match status" value="1"/>
</dbReference>
<feature type="chain" id="PRO_5037324572" evidence="1">
    <location>
        <begin position="23"/>
        <end position="160"/>
    </location>
</feature>
<gene>
    <name evidence="2" type="ORF">JIN87_08085</name>
</gene>
<accession>A0A934RYT5</accession>
<organism evidence="2 3">
    <name type="scientific">Pelagicoccus mobilis</name>
    <dbReference type="NCBI Taxonomy" id="415221"/>
    <lineage>
        <taxon>Bacteria</taxon>
        <taxon>Pseudomonadati</taxon>
        <taxon>Verrucomicrobiota</taxon>
        <taxon>Opitutia</taxon>
        <taxon>Puniceicoccales</taxon>
        <taxon>Pelagicoccaceae</taxon>
        <taxon>Pelagicoccus</taxon>
    </lineage>
</organism>
<reference evidence="2" key="1">
    <citation type="submission" date="2021-01" db="EMBL/GenBank/DDBJ databases">
        <title>Modified the classification status of verrucomicrobia.</title>
        <authorList>
            <person name="Feng X."/>
        </authorList>
    </citation>
    <scope>NUCLEOTIDE SEQUENCE</scope>
    <source>
        <strain evidence="2">KCTC 13126</strain>
    </source>
</reference>
<evidence type="ECO:0000313" key="3">
    <source>
        <dbReference type="Proteomes" id="UP000617628"/>
    </source>
</evidence>
<proteinExistence type="predicted"/>
<comment type="caution">
    <text evidence="2">The sequence shown here is derived from an EMBL/GenBank/DDBJ whole genome shotgun (WGS) entry which is preliminary data.</text>
</comment>
<evidence type="ECO:0000256" key="1">
    <source>
        <dbReference type="SAM" id="SignalP"/>
    </source>
</evidence>
<feature type="signal peptide" evidence="1">
    <location>
        <begin position="1"/>
        <end position="22"/>
    </location>
</feature>
<dbReference type="EMBL" id="JAENIL010000012">
    <property type="protein sequence ID" value="MBK1876822.1"/>
    <property type="molecule type" value="Genomic_DNA"/>
</dbReference>
<sequence length="160" mass="18148">MKIKTAAITTIAALSIALSANAAVSVNFENPDNFSDISLDSIDSKKDQQIVLKDLEKYMTRKLDKKIGDQYIASVNVTDVDLAGEIEPWRSRLQDVRIVKSIYPASIAFEYQILDLDGNVVAQGEENLRDRNVMTSITHNFEDYPYVKDLYDTWVRKLKV</sequence>
<keyword evidence="1" id="KW-0732">Signal</keyword>
<name>A0A934RYT5_9BACT</name>
<dbReference type="RefSeq" id="WP_200355036.1">
    <property type="nucleotide sequence ID" value="NZ_JAENIL010000012.1"/>
</dbReference>
<dbReference type="Proteomes" id="UP000617628">
    <property type="component" value="Unassembled WGS sequence"/>
</dbReference>